<keyword evidence="4" id="KW-1185">Reference proteome</keyword>
<feature type="region of interest" description="Disordered" evidence="2">
    <location>
        <begin position="216"/>
        <end position="251"/>
    </location>
</feature>
<feature type="coiled-coil region" evidence="1">
    <location>
        <begin position="960"/>
        <end position="987"/>
    </location>
</feature>
<feature type="compositionally biased region" description="Polar residues" evidence="2">
    <location>
        <begin position="1259"/>
        <end position="1271"/>
    </location>
</feature>
<feature type="region of interest" description="Disordered" evidence="2">
    <location>
        <begin position="2029"/>
        <end position="2053"/>
    </location>
</feature>
<accession>A0A8J4GLG5</accession>
<feature type="region of interest" description="Disordered" evidence="2">
    <location>
        <begin position="2617"/>
        <end position="2644"/>
    </location>
</feature>
<name>A0A8J4GLG5_9CHLO</name>
<protein>
    <submittedName>
        <fullName evidence="3">Uncharacterized protein</fullName>
    </submittedName>
</protein>
<feature type="region of interest" description="Disordered" evidence="2">
    <location>
        <begin position="540"/>
        <end position="570"/>
    </location>
</feature>
<feature type="region of interest" description="Disordered" evidence="2">
    <location>
        <begin position="124"/>
        <end position="159"/>
    </location>
</feature>
<feature type="region of interest" description="Disordered" evidence="2">
    <location>
        <begin position="175"/>
        <end position="198"/>
    </location>
</feature>
<feature type="region of interest" description="Disordered" evidence="2">
    <location>
        <begin position="806"/>
        <end position="828"/>
    </location>
</feature>
<feature type="region of interest" description="Disordered" evidence="2">
    <location>
        <begin position="273"/>
        <end position="292"/>
    </location>
</feature>
<feature type="region of interest" description="Disordered" evidence="2">
    <location>
        <begin position="436"/>
        <end position="495"/>
    </location>
</feature>
<evidence type="ECO:0000256" key="1">
    <source>
        <dbReference type="SAM" id="Coils"/>
    </source>
</evidence>
<feature type="region of interest" description="Disordered" evidence="2">
    <location>
        <begin position="1259"/>
        <end position="1285"/>
    </location>
</feature>
<feature type="compositionally biased region" description="Basic and acidic residues" evidence="2">
    <location>
        <begin position="1204"/>
        <end position="1217"/>
    </location>
</feature>
<feature type="region of interest" description="Disordered" evidence="2">
    <location>
        <begin position="583"/>
        <end position="722"/>
    </location>
</feature>
<feature type="coiled-coil region" evidence="1">
    <location>
        <begin position="1403"/>
        <end position="1455"/>
    </location>
</feature>
<keyword evidence="1" id="KW-0175">Coiled coil</keyword>
<feature type="region of interest" description="Disordered" evidence="2">
    <location>
        <begin position="987"/>
        <end position="1027"/>
    </location>
</feature>
<dbReference type="OrthoDB" id="550732at2759"/>
<evidence type="ECO:0000313" key="4">
    <source>
        <dbReference type="Proteomes" id="UP000747110"/>
    </source>
</evidence>
<organism evidence="3 4">
    <name type="scientific">Volvox reticuliferus</name>
    <dbReference type="NCBI Taxonomy" id="1737510"/>
    <lineage>
        <taxon>Eukaryota</taxon>
        <taxon>Viridiplantae</taxon>
        <taxon>Chlorophyta</taxon>
        <taxon>core chlorophytes</taxon>
        <taxon>Chlorophyceae</taxon>
        <taxon>CS clade</taxon>
        <taxon>Chlamydomonadales</taxon>
        <taxon>Volvocaceae</taxon>
        <taxon>Volvox</taxon>
    </lineage>
</organism>
<feature type="region of interest" description="Disordered" evidence="2">
    <location>
        <begin position="2545"/>
        <end position="2568"/>
    </location>
</feature>
<dbReference type="PANTHER" id="PTHR45615">
    <property type="entry name" value="MYOSIN HEAVY CHAIN, NON-MUSCLE"/>
    <property type="match status" value="1"/>
</dbReference>
<feature type="compositionally biased region" description="Polar residues" evidence="2">
    <location>
        <begin position="273"/>
        <end position="285"/>
    </location>
</feature>
<feature type="region of interest" description="Disordered" evidence="2">
    <location>
        <begin position="744"/>
        <end position="788"/>
    </location>
</feature>
<feature type="coiled-coil region" evidence="1">
    <location>
        <begin position="1568"/>
        <end position="1742"/>
    </location>
</feature>
<feature type="compositionally biased region" description="Basic and acidic residues" evidence="2">
    <location>
        <begin position="587"/>
        <end position="601"/>
    </location>
</feature>
<feature type="compositionally biased region" description="Basic and acidic residues" evidence="2">
    <location>
        <begin position="625"/>
        <end position="640"/>
    </location>
</feature>
<feature type="coiled-coil region" evidence="1">
    <location>
        <begin position="2184"/>
        <end position="2232"/>
    </location>
</feature>
<feature type="compositionally biased region" description="Low complexity" evidence="2">
    <location>
        <begin position="1327"/>
        <end position="1338"/>
    </location>
</feature>
<dbReference type="EMBL" id="BNCP01000043">
    <property type="protein sequence ID" value="GIL88180.1"/>
    <property type="molecule type" value="Genomic_DNA"/>
</dbReference>
<feature type="compositionally biased region" description="Acidic residues" evidence="2">
    <location>
        <begin position="216"/>
        <end position="233"/>
    </location>
</feature>
<feature type="region of interest" description="Disordered" evidence="2">
    <location>
        <begin position="1323"/>
        <end position="1343"/>
    </location>
</feature>
<reference evidence="3" key="1">
    <citation type="journal article" date="2021" name="Proc. Natl. Acad. Sci. U.S.A.">
        <title>Three genomes in the algal genus Volvox reveal the fate of a haploid sex-determining region after a transition to homothallism.</title>
        <authorList>
            <person name="Yamamoto K."/>
            <person name="Hamaji T."/>
            <person name="Kawai-Toyooka H."/>
            <person name="Matsuzaki R."/>
            <person name="Takahashi F."/>
            <person name="Nishimura Y."/>
            <person name="Kawachi M."/>
            <person name="Noguchi H."/>
            <person name="Minakuchi Y."/>
            <person name="Umen J.G."/>
            <person name="Toyoda A."/>
            <person name="Nozaki H."/>
        </authorList>
    </citation>
    <scope>NUCLEOTIDE SEQUENCE</scope>
    <source>
        <strain evidence="3">NIES-3786</strain>
    </source>
</reference>
<evidence type="ECO:0000256" key="2">
    <source>
        <dbReference type="SAM" id="MobiDB-lite"/>
    </source>
</evidence>
<feature type="compositionally biased region" description="Low complexity" evidence="2">
    <location>
        <begin position="641"/>
        <end position="663"/>
    </location>
</feature>
<feature type="region of interest" description="Disordered" evidence="2">
    <location>
        <begin position="2087"/>
        <end position="2124"/>
    </location>
</feature>
<feature type="compositionally biased region" description="Polar residues" evidence="2">
    <location>
        <begin position="1852"/>
        <end position="1869"/>
    </location>
</feature>
<feature type="compositionally biased region" description="Polar residues" evidence="2">
    <location>
        <begin position="1003"/>
        <end position="1017"/>
    </location>
</feature>
<feature type="compositionally biased region" description="Basic and acidic residues" evidence="2">
    <location>
        <begin position="866"/>
        <end position="877"/>
    </location>
</feature>
<proteinExistence type="predicted"/>
<feature type="region of interest" description="Disordered" evidence="2">
    <location>
        <begin position="866"/>
        <end position="939"/>
    </location>
</feature>
<feature type="coiled-coil region" evidence="1">
    <location>
        <begin position="2060"/>
        <end position="2087"/>
    </location>
</feature>
<feature type="compositionally biased region" description="Low complexity" evidence="2">
    <location>
        <begin position="756"/>
        <end position="766"/>
    </location>
</feature>
<dbReference type="PANTHER" id="PTHR45615:SF66">
    <property type="entry name" value="CARD DOMAIN-CONTAINING PROTEIN"/>
    <property type="match status" value="1"/>
</dbReference>
<feature type="region of interest" description="Disordered" evidence="2">
    <location>
        <begin position="1814"/>
        <end position="1873"/>
    </location>
</feature>
<feature type="coiled-coil region" evidence="1">
    <location>
        <begin position="1882"/>
        <end position="1990"/>
    </location>
</feature>
<evidence type="ECO:0000313" key="3">
    <source>
        <dbReference type="EMBL" id="GIL88180.1"/>
    </source>
</evidence>
<sequence>MSSHYSNGSIGSEISADPFAIDIDEALREFAAPVSSATAPAGYPAGDRDGMDTYEPPLSPLGRKESDHEDVELPSDEALSSEPSDPDVIHIDLTQRHPPLPMSGLALEQLVSLLPGNTYAVAGSGMPMRMSPRAEPRQQSPSRKAASPSHSMEMGSVSADCGPEAAQYADINADGEQKSGSRSNGGHAASGSPRSPQVALTFVPGLGLVPIVLNASDEEEEEEEEEQGEDDSSSDPFGVEGDHPEGGVAGTLFELGAPNEKIGSGAAEEVQGTSILDLTRTTSATGPADGERLTDEAAATNDESVYLGGEVARAADSTPNAGPQLYKPSSDAAPDEFTAGLGISKDRFSDVIHHAMPGLVIRGMSAEDTEAHDDLELESTGVDFDSSERHAARDTMHGLGVQSATAGDAADEEQSQSSKHQLRVQVDEGAPALTEASEGLPLICDQPTGSAADDQESDEYDDDLINDEGDASLDEVDDSGSGGGDEPESILGGLGNARRGFASETVFLGKASAPVGQHTSTTVEASGVQTSWGVVEPSLASSANGLRDPRPKGHLADGSGVAGLQLPRPRYVAHKATRSYDASYCTKGEDSPPRGGDRRVTADGLGAAESSKIPVAPAAPAYQRRASEARDDVSSDDRDTNPISVKSGSSGSSSSNTGSDLNSTFRGTGQSLAAVRQAALHAEAQRQAKRMAERLGGGGDRAAHRYESNPGSNLPEYSAGRPGSASICNPFGCAQQEASAAAGLSELGSRHRAARRGSSTSTSSTGYMHNHDRHQHSATTADDGKTGGDWDVDLEDLLRDRPIIQPRYPTDVKGHQGEHTAAGETGCEDVHDLSLTMEADSSNNWRPRHRRSVDVVDLDMLAKGEADEDGHFREKSAGSRTRSADGNAPPSVPSARSLIATRKSDDGQQLAPPLASSSPRLGSGDSGSESSSSAQSVADERLVDEMEALREELGQKTTLVAGLRGELRKYTDLAMRLEHQLNDLRAHGGDASSAATAKPRYCRSQSDAGALGNTTGVAPNKGLGPSEQHMQQRDVAVALGVGSLAAPASVSQPSEVTAPAGMIPDGGMPHMLPPHPQAQGLEGAARLALFRDILSHVQLQVGRSGSPAPPDLRDAHELLKGKEILDAGTEKVMLIKLQKMITWGCEAAWKASVAQQQAKFMEHTAQQTAQERSAWEAEREQLRQALEEARALNTQVTQSAARTVDGRGLDKANTEDVQGDIRRQLRAAQDEAAKAKDQVADLESAVASLNADVRRLRSQLRNSRDGVQQETDGSDPARENVSRADSTAWAMERKLLLTTITALNQDLEQARAGCTVDSVAVEHGRSRAATEASATSPRSEPDAKKLTLVDAALEQAQKLPAESDTALQEPVSLRRRLEDMLASGAVSRDADRGAVATAGRCVRDMHHLQMDQLQQELSAAQDALEKRTVDAEAAVALHEQQSAALRAQVVELRQELALTAADLAAAAGWREDDQRALAAEQAAVANKDSLIQEQQTLLLAIEVERNELKAAFSKEVGEKCILEEKLRQARDALAFALHTAENTNVAVEQLSTAAGDQLGLDQEAILPVIDIEEALRVKSNECERLQRLVDAGTCELAHVEAQLEETRTVISAMRAEAAREQPQVAKLQVLLETMQQAREVAEVELARAIVETEVLKSKVSDLENQVEKVSVDASWWRGRAEQAESAAAEAREKISELRAYAAGLQAEARDLRTALSAEDNVQAQLRGQVECLENELEAQASLAQRRGEEAAKMEAALAESEHHRHDISMEDASMATAVSAELEAAQGEAIEARERVQELETSLAELRVQLAEAVHRGDAPRTSQEADDMERGHPEAGRRYARTVGLEPGPHSTKTLRQEQLNQESNARQRSYHSEPTLWDRLRAADLGRDVLREELSELRRQLHDGTVTALQCTHEPMPRVSEQAAAFRAERARLQADCTALQTEMDQFRSGQDGGRIAEAQIEALRSQLQTARSELQAARADLHAANVELSVKSELMAAKDRSLVTLQETVDALKLALQVTHQNLQPAASLSGRTSAEPLAGDGGGSTDGDLDRYRGTVAALQIKFADSESTIRRLEKQVAALETKLSADGGPSPTPTAIHALSSSRRRSSQLQPQQLPANDTPFADKQLKEKDEENARLLQEVESTRGSAPVAAADLGHAVGSSPLHGLPGGSAEAVSTMTINSLQMQLEQWRNVSEDLHARYQAKKEAVRRLRDQLSREQKRRADEQVQGQVQLEAASQRLVRLATDLGTVLRRCIALDLQSISATTLTTSPRTIPSGGALPDDINAITALLARQGAALVESLEVALDQLNTAREERTLLTAQLANKQALLDELRYNMANRGMSTPGKTEAVAGAVSSGTSMAGSKNSQASPLPLGVSFTSRPTDIRQATPAAAATFGGLAETDSGFIPPVAGLVAPLAADASLTPTSMGSRISGNLHSATVNLAQDMATLSAQQAGLRSTLQGFEQRLAQQAVRARSMNAATYPSGATTAYPLSTTSSYPAVSPLRSRTNSIPTDGFTSMTAAVPTGSPPHAYVGILSSSRAEPRTPLGPGNAGGSLHNGSRKTLSPCGQLLLPNVGHSMPSPEGSRVSEVLGRDVASVAGFRSPIRPQFLSSPRAARAGTNDASPGALGWSASAGSTSPLMLSRERHLKLADGGL</sequence>
<feature type="coiled-coil region" evidence="1">
    <location>
        <begin position="2306"/>
        <end position="2333"/>
    </location>
</feature>
<feature type="compositionally biased region" description="Acidic residues" evidence="2">
    <location>
        <begin position="453"/>
        <end position="478"/>
    </location>
</feature>
<feature type="region of interest" description="Disordered" evidence="2">
    <location>
        <begin position="33"/>
        <end position="87"/>
    </location>
</feature>
<feature type="compositionally biased region" description="Basic and acidic residues" evidence="2">
    <location>
        <begin position="683"/>
        <end position="693"/>
    </location>
</feature>
<feature type="compositionally biased region" description="Basic and acidic residues" evidence="2">
    <location>
        <begin position="1829"/>
        <end position="1838"/>
    </location>
</feature>
<gene>
    <name evidence="3" type="ORF">Vretifemale_16257</name>
</gene>
<comment type="caution">
    <text evidence="3">The sequence shown here is derived from an EMBL/GenBank/DDBJ whole genome shotgun (WGS) entry which is preliminary data.</text>
</comment>
<feature type="region of interest" description="Disordered" evidence="2">
    <location>
        <begin position="400"/>
        <end position="424"/>
    </location>
</feature>
<feature type="region of interest" description="Disordered" evidence="2">
    <location>
        <begin position="1197"/>
        <end position="1217"/>
    </location>
</feature>
<feature type="compositionally biased region" description="Low complexity" evidence="2">
    <location>
        <begin position="922"/>
        <end position="936"/>
    </location>
</feature>
<dbReference type="Proteomes" id="UP000747110">
    <property type="component" value="Unassembled WGS sequence"/>
</dbReference>